<name>A0A8T3BQC2_DENNO</name>
<evidence type="ECO:0000256" key="1">
    <source>
        <dbReference type="SAM" id="MobiDB-lite"/>
    </source>
</evidence>
<evidence type="ECO:0000313" key="3">
    <source>
        <dbReference type="Proteomes" id="UP000829196"/>
    </source>
</evidence>
<dbReference type="EMBL" id="JAGYWB010000007">
    <property type="protein sequence ID" value="KAI0516066.1"/>
    <property type="molecule type" value="Genomic_DNA"/>
</dbReference>
<comment type="caution">
    <text evidence="2">The sequence shown here is derived from an EMBL/GenBank/DDBJ whole genome shotgun (WGS) entry which is preliminary data.</text>
</comment>
<gene>
    <name evidence="2" type="ORF">KFK09_008738</name>
</gene>
<dbReference type="AlphaFoldDB" id="A0A8T3BQC2"/>
<reference evidence="2" key="1">
    <citation type="journal article" date="2022" name="Front. Genet.">
        <title>Chromosome-Scale Assembly of the Dendrobium nobile Genome Provides Insights Into the Molecular Mechanism of the Biosynthesis of the Medicinal Active Ingredient of Dendrobium.</title>
        <authorList>
            <person name="Xu Q."/>
            <person name="Niu S.-C."/>
            <person name="Li K.-L."/>
            <person name="Zheng P.-J."/>
            <person name="Zhang X.-J."/>
            <person name="Jia Y."/>
            <person name="Liu Y."/>
            <person name="Niu Y.-X."/>
            <person name="Yu L.-H."/>
            <person name="Chen D.-F."/>
            <person name="Zhang G.-Q."/>
        </authorList>
    </citation>
    <scope>NUCLEOTIDE SEQUENCE</scope>
    <source>
        <tissue evidence="2">Leaf</tissue>
    </source>
</reference>
<protein>
    <submittedName>
        <fullName evidence="2">Uncharacterized protein</fullName>
    </submittedName>
</protein>
<sequence length="86" mass="9177">MEGIGQREEATGARSLGLEAGARRASVVSSDQNVETFDPAGRESRVEGAASNSYAGVEERSREGELGVVEPKSRSFGLFLTSREIM</sequence>
<proteinExistence type="predicted"/>
<feature type="compositionally biased region" description="Basic and acidic residues" evidence="1">
    <location>
        <begin position="1"/>
        <end position="11"/>
    </location>
</feature>
<evidence type="ECO:0000313" key="2">
    <source>
        <dbReference type="EMBL" id="KAI0516066.1"/>
    </source>
</evidence>
<dbReference type="Proteomes" id="UP000829196">
    <property type="component" value="Unassembled WGS sequence"/>
</dbReference>
<accession>A0A8T3BQC2</accession>
<organism evidence="2 3">
    <name type="scientific">Dendrobium nobile</name>
    <name type="common">Orchid</name>
    <dbReference type="NCBI Taxonomy" id="94219"/>
    <lineage>
        <taxon>Eukaryota</taxon>
        <taxon>Viridiplantae</taxon>
        <taxon>Streptophyta</taxon>
        <taxon>Embryophyta</taxon>
        <taxon>Tracheophyta</taxon>
        <taxon>Spermatophyta</taxon>
        <taxon>Magnoliopsida</taxon>
        <taxon>Liliopsida</taxon>
        <taxon>Asparagales</taxon>
        <taxon>Orchidaceae</taxon>
        <taxon>Epidendroideae</taxon>
        <taxon>Malaxideae</taxon>
        <taxon>Dendrobiinae</taxon>
        <taxon>Dendrobium</taxon>
    </lineage>
</organism>
<feature type="region of interest" description="Disordered" evidence="1">
    <location>
        <begin position="1"/>
        <end position="69"/>
    </location>
</feature>
<keyword evidence="3" id="KW-1185">Reference proteome</keyword>